<protein>
    <submittedName>
        <fullName evidence="1">Uncharacterized protein</fullName>
    </submittedName>
</protein>
<gene>
    <name evidence="1" type="ORF">HQ35_07925</name>
</gene>
<evidence type="ECO:0000313" key="2">
    <source>
        <dbReference type="Proteomes" id="UP000030125"/>
    </source>
</evidence>
<proteinExistence type="predicted"/>
<dbReference type="EMBL" id="JQJD01000051">
    <property type="protein sequence ID" value="KGN79225.1"/>
    <property type="molecule type" value="Genomic_DNA"/>
</dbReference>
<comment type="caution">
    <text evidence="1">The sequence shown here is derived from an EMBL/GenBank/DDBJ whole genome shotgun (WGS) entry which is preliminary data.</text>
</comment>
<dbReference type="STRING" id="36874.HQ34_03225"/>
<dbReference type="Proteomes" id="UP000030125">
    <property type="component" value="Unassembled WGS sequence"/>
</dbReference>
<dbReference type="AlphaFoldDB" id="A0A0A2EP11"/>
<name>A0A0A2EP11_PORCN</name>
<organism evidence="1 2">
    <name type="scientific">Porphyromonas cangingivalis</name>
    <dbReference type="NCBI Taxonomy" id="36874"/>
    <lineage>
        <taxon>Bacteria</taxon>
        <taxon>Pseudomonadati</taxon>
        <taxon>Bacteroidota</taxon>
        <taxon>Bacteroidia</taxon>
        <taxon>Bacteroidales</taxon>
        <taxon>Porphyromonadaceae</taxon>
        <taxon>Porphyromonas</taxon>
    </lineage>
</organism>
<keyword evidence="2" id="KW-1185">Reference proteome</keyword>
<reference evidence="1 2" key="1">
    <citation type="submission" date="2014-08" db="EMBL/GenBank/DDBJ databases">
        <title>Porphyromonas cangingivalis strain:COT-109_OH1386 Genome sequencing.</title>
        <authorList>
            <person name="Wallis C."/>
            <person name="Deusch O."/>
            <person name="O'Flynn C."/>
            <person name="Davis I."/>
            <person name="Jospin G."/>
            <person name="Darling A.E."/>
            <person name="Coil D.A."/>
            <person name="Alexiev A."/>
            <person name="Horsfall A."/>
            <person name="Kirkwood N."/>
            <person name="Harris S."/>
            <person name="Eisen J.A."/>
        </authorList>
    </citation>
    <scope>NUCLEOTIDE SEQUENCE [LARGE SCALE GENOMIC DNA]</scope>
    <source>
        <strain evidence="2">COT-109 OH1386</strain>
    </source>
</reference>
<evidence type="ECO:0000313" key="1">
    <source>
        <dbReference type="EMBL" id="KGN79225.1"/>
    </source>
</evidence>
<sequence length="64" mass="7679">MRLKKIPHFKVYFNDSFIPMASFRELMTIYTTHIRWFAQICALHKESYGQKEVEIIDPLAVFDI</sequence>
<accession>A0A0A2EP11</accession>